<name>A0ABN9THE1_9DINO</name>
<keyword evidence="2" id="KW-1185">Reference proteome</keyword>
<reference evidence="1" key="1">
    <citation type="submission" date="2023-10" db="EMBL/GenBank/DDBJ databases">
        <authorList>
            <person name="Chen Y."/>
            <person name="Shah S."/>
            <person name="Dougan E. K."/>
            <person name="Thang M."/>
            <person name="Chan C."/>
        </authorList>
    </citation>
    <scope>NUCLEOTIDE SEQUENCE [LARGE SCALE GENOMIC DNA]</scope>
</reference>
<protein>
    <submittedName>
        <fullName evidence="1">Uncharacterized protein</fullName>
    </submittedName>
</protein>
<evidence type="ECO:0000313" key="2">
    <source>
        <dbReference type="Proteomes" id="UP001189429"/>
    </source>
</evidence>
<sequence length="134" mass="14390">MNCVAAACRSCSSQVISTILHPASDQMRKNSVQMTAPLGLDMRTFSYTKGKFCQPSFPDWGPNIGCVQRMSADEGISSSSKLLGYSLTERTSTTSLPASASFGNFSRTFAVDKTEVQNMTTCGSFSSATLMSRV</sequence>
<evidence type="ECO:0000313" key="1">
    <source>
        <dbReference type="EMBL" id="CAK0845245.1"/>
    </source>
</evidence>
<organism evidence="1 2">
    <name type="scientific">Prorocentrum cordatum</name>
    <dbReference type="NCBI Taxonomy" id="2364126"/>
    <lineage>
        <taxon>Eukaryota</taxon>
        <taxon>Sar</taxon>
        <taxon>Alveolata</taxon>
        <taxon>Dinophyceae</taxon>
        <taxon>Prorocentrales</taxon>
        <taxon>Prorocentraceae</taxon>
        <taxon>Prorocentrum</taxon>
    </lineage>
</organism>
<dbReference type="EMBL" id="CAUYUJ010014725">
    <property type="protein sequence ID" value="CAK0845245.1"/>
    <property type="molecule type" value="Genomic_DNA"/>
</dbReference>
<accession>A0ABN9THE1</accession>
<dbReference type="Proteomes" id="UP001189429">
    <property type="component" value="Unassembled WGS sequence"/>
</dbReference>
<proteinExistence type="predicted"/>
<gene>
    <name evidence="1" type="ORF">PCOR1329_LOCUS39092</name>
</gene>
<comment type="caution">
    <text evidence="1">The sequence shown here is derived from an EMBL/GenBank/DDBJ whole genome shotgun (WGS) entry which is preliminary data.</text>
</comment>